<evidence type="ECO:0000313" key="1">
    <source>
        <dbReference type="EMBL" id="TNN34962.1"/>
    </source>
</evidence>
<sequence length="97" mass="10823">MLLLLPPPHDLLAAQPLAHRLSSSDHGAYCAVLEERVPHLHGEPFVGVARHAGRHDGVIDESRQVRAHGGQVTAVRQPWWTTQVITDGDDWHEDMRT</sequence>
<evidence type="ECO:0000313" key="2">
    <source>
        <dbReference type="Proteomes" id="UP000314294"/>
    </source>
</evidence>
<proteinExistence type="predicted"/>
<protein>
    <submittedName>
        <fullName evidence="1">Uncharacterized protein</fullName>
    </submittedName>
</protein>
<accession>A0A4Z2F383</accession>
<dbReference type="Proteomes" id="UP000314294">
    <property type="component" value="Unassembled WGS sequence"/>
</dbReference>
<reference evidence="1 2" key="1">
    <citation type="submission" date="2019-03" db="EMBL/GenBank/DDBJ databases">
        <title>First draft genome of Liparis tanakae, snailfish: a comprehensive survey of snailfish specific genes.</title>
        <authorList>
            <person name="Kim W."/>
            <person name="Song I."/>
            <person name="Jeong J.-H."/>
            <person name="Kim D."/>
            <person name="Kim S."/>
            <person name="Ryu S."/>
            <person name="Song J.Y."/>
            <person name="Lee S.K."/>
        </authorList>
    </citation>
    <scope>NUCLEOTIDE SEQUENCE [LARGE SCALE GENOMIC DNA]</scope>
    <source>
        <tissue evidence="1">Muscle</tissue>
    </source>
</reference>
<gene>
    <name evidence="1" type="ORF">EYF80_054864</name>
</gene>
<dbReference type="AlphaFoldDB" id="A0A4Z2F383"/>
<dbReference type="EMBL" id="SRLO01001857">
    <property type="protein sequence ID" value="TNN34962.1"/>
    <property type="molecule type" value="Genomic_DNA"/>
</dbReference>
<keyword evidence="2" id="KW-1185">Reference proteome</keyword>
<comment type="caution">
    <text evidence="1">The sequence shown here is derived from an EMBL/GenBank/DDBJ whole genome shotgun (WGS) entry which is preliminary data.</text>
</comment>
<organism evidence="1 2">
    <name type="scientific">Liparis tanakae</name>
    <name type="common">Tanaka's snailfish</name>
    <dbReference type="NCBI Taxonomy" id="230148"/>
    <lineage>
        <taxon>Eukaryota</taxon>
        <taxon>Metazoa</taxon>
        <taxon>Chordata</taxon>
        <taxon>Craniata</taxon>
        <taxon>Vertebrata</taxon>
        <taxon>Euteleostomi</taxon>
        <taxon>Actinopterygii</taxon>
        <taxon>Neopterygii</taxon>
        <taxon>Teleostei</taxon>
        <taxon>Neoteleostei</taxon>
        <taxon>Acanthomorphata</taxon>
        <taxon>Eupercaria</taxon>
        <taxon>Perciformes</taxon>
        <taxon>Cottioidei</taxon>
        <taxon>Cottales</taxon>
        <taxon>Liparidae</taxon>
        <taxon>Liparis</taxon>
    </lineage>
</organism>
<name>A0A4Z2F383_9TELE</name>